<dbReference type="KEGG" id="pri:PRIO_3100"/>
<protein>
    <submittedName>
        <fullName evidence="2">Putative membrane protein</fullName>
    </submittedName>
</protein>
<dbReference type="EMBL" id="LN831776">
    <property type="protein sequence ID" value="CQR55503.1"/>
    <property type="molecule type" value="Genomic_DNA"/>
</dbReference>
<organism evidence="2 3">
    <name type="scientific">Paenibacillus riograndensis SBR5</name>
    <dbReference type="NCBI Taxonomy" id="1073571"/>
    <lineage>
        <taxon>Bacteria</taxon>
        <taxon>Bacillati</taxon>
        <taxon>Bacillota</taxon>
        <taxon>Bacilli</taxon>
        <taxon>Bacillales</taxon>
        <taxon>Paenibacillaceae</taxon>
        <taxon>Paenibacillus</taxon>
        <taxon>Paenibacillus sonchi group</taxon>
    </lineage>
</organism>
<gene>
    <name evidence="2" type="ORF">PRIO_3100</name>
</gene>
<dbReference type="Proteomes" id="UP000033163">
    <property type="component" value="Chromosome I"/>
</dbReference>
<dbReference type="RefSeq" id="WP_020433261.1">
    <property type="nucleotide sequence ID" value="NZ_AGBD01001665.1"/>
</dbReference>
<dbReference type="HOGENOM" id="CLU_634378_0_0_9"/>
<dbReference type="SUPFAM" id="SSF69304">
    <property type="entry name" value="Tricorn protease N-terminal domain"/>
    <property type="match status" value="1"/>
</dbReference>
<evidence type="ECO:0000313" key="3">
    <source>
        <dbReference type="Proteomes" id="UP000033163"/>
    </source>
</evidence>
<evidence type="ECO:0000259" key="1">
    <source>
        <dbReference type="Pfam" id="PF16472"/>
    </source>
</evidence>
<dbReference type="InterPro" id="IPR032485">
    <property type="entry name" value="LRP1-like_beta_prop"/>
</dbReference>
<name>A0A0E3WHL6_9BACL</name>
<dbReference type="PATRIC" id="fig|1073571.4.peg.3307"/>
<sequence>MKKIQRLITRIGLTLLAGVLIGGAVLGSGKMTPHASAAAAGNGYVYYNSEDALYRVPTAGGTAQKLSENFSGDYLEATSKYLYFFESDDLSKLQRLSLTENNALISSFAGDKNILFYQIEGDYLYFLDDKGVIYRSPANAADDSQIKQIANNADTEFPGFFVVNGRIYYNVLKNGTNTWAASKSRDGSGNVQFIAQGAIPSSDYIYSTPTGTSVMVDIKPAETYYSLNSMVLYTLPLNGGNPKAVNAKNPLDANATYSGFWTNDYYIYNKGITVDDDDNYVYSKSKGYAIDKSGKIFQLSQTGIVGLTEMGGNKIAYVDGNGKASISTVANGKVTSTKPIALTNVTNLFKVQNGTAAGQVVLFAASGTFALNADLTLTKLNGVTWDNSAIYESATGIYYFNGEDNECLYKMSADGKTKLKLSDGPVTEIYTISSN</sequence>
<accession>A0A0E3WHL6</accession>
<feature type="domain" description="Prolow-density lipoprotein receptor-related protein 1-like beta-propeller" evidence="1">
    <location>
        <begin position="42"/>
        <end position="183"/>
    </location>
</feature>
<dbReference type="Pfam" id="PF16472">
    <property type="entry name" value="DUF5050"/>
    <property type="match status" value="1"/>
</dbReference>
<dbReference type="AlphaFoldDB" id="A0A0E3WHL6"/>
<proteinExistence type="predicted"/>
<evidence type="ECO:0000313" key="2">
    <source>
        <dbReference type="EMBL" id="CQR55503.1"/>
    </source>
</evidence>
<reference evidence="3" key="1">
    <citation type="submission" date="2015-03" db="EMBL/GenBank/DDBJ databases">
        <authorList>
            <person name="Wibberg D."/>
        </authorList>
    </citation>
    <scope>NUCLEOTIDE SEQUENCE [LARGE SCALE GENOMIC DNA]</scope>
</reference>